<sequence length="96" mass="11119">MTESICLIGFDEQENDHFKNKIDAHIIAHVTLPSYHVFNGEFFVDRESRSWQVPVDRVVYHGIFEDDFDLLIALSLWGGPCFPNPRGMLDCRLKHA</sequence>
<name>A0A5C5XDL8_9PLAN</name>
<proteinExistence type="predicted"/>
<accession>A0A5C5XDL8</accession>
<evidence type="ECO:0000313" key="2">
    <source>
        <dbReference type="Proteomes" id="UP000316095"/>
    </source>
</evidence>
<organism evidence="1 2">
    <name type="scientific">Rubinisphaera italica</name>
    <dbReference type="NCBI Taxonomy" id="2527969"/>
    <lineage>
        <taxon>Bacteria</taxon>
        <taxon>Pseudomonadati</taxon>
        <taxon>Planctomycetota</taxon>
        <taxon>Planctomycetia</taxon>
        <taxon>Planctomycetales</taxon>
        <taxon>Planctomycetaceae</taxon>
        <taxon>Rubinisphaera</taxon>
    </lineage>
</organism>
<dbReference type="AlphaFoldDB" id="A0A5C5XDL8"/>
<evidence type="ECO:0000313" key="1">
    <source>
        <dbReference type="EMBL" id="TWT60874.1"/>
    </source>
</evidence>
<dbReference type="OrthoDB" id="256783at2"/>
<dbReference type="Proteomes" id="UP000316095">
    <property type="component" value="Unassembled WGS sequence"/>
</dbReference>
<protein>
    <submittedName>
        <fullName evidence="1">Uncharacterized protein</fullName>
    </submittedName>
</protein>
<keyword evidence="2" id="KW-1185">Reference proteome</keyword>
<dbReference type="RefSeq" id="WP_146502931.1">
    <property type="nucleotide sequence ID" value="NZ_SJPG01000001.1"/>
</dbReference>
<reference evidence="1 2" key="1">
    <citation type="submission" date="2019-02" db="EMBL/GenBank/DDBJ databases">
        <title>Deep-cultivation of Planctomycetes and their phenomic and genomic characterization uncovers novel biology.</title>
        <authorList>
            <person name="Wiegand S."/>
            <person name="Jogler M."/>
            <person name="Boedeker C."/>
            <person name="Pinto D."/>
            <person name="Vollmers J."/>
            <person name="Rivas-Marin E."/>
            <person name="Kohn T."/>
            <person name="Peeters S.H."/>
            <person name="Heuer A."/>
            <person name="Rast P."/>
            <person name="Oberbeckmann S."/>
            <person name="Bunk B."/>
            <person name="Jeske O."/>
            <person name="Meyerdierks A."/>
            <person name="Storesund J.E."/>
            <person name="Kallscheuer N."/>
            <person name="Luecker S."/>
            <person name="Lage O.M."/>
            <person name="Pohl T."/>
            <person name="Merkel B.J."/>
            <person name="Hornburger P."/>
            <person name="Mueller R.-W."/>
            <person name="Bruemmer F."/>
            <person name="Labrenz M."/>
            <person name="Spormann A.M."/>
            <person name="Op Den Camp H."/>
            <person name="Overmann J."/>
            <person name="Amann R."/>
            <person name="Jetten M.S.M."/>
            <person name="Mascher T."/>
            <person name="Medema M.H."/>
            <person name="Devos D.P."/>
            <person name="Kaster A.-K."/>
            <person name="Ovreas L."/>
            <person name="Rohde M."/>
            <person name="Galperin M.Y."/>
            <person name="Jogler C."/>
        </authorList>
    </citation>
    <scope>NUCLEOTIDE SEQUENCE [LARGE SCALE GENOMIC DNA]</scope>
    <source>
        <strain evidence="1 2">Pan54</strain>
    </source>
</reference>
<gene>
    <name evidence="1" type="ORF">Pan54_16020</name>
</gene>
<dbReference type="EMBL" id="SJPG01000001">
    <property type="protein sequence ID" value="TWT60874.1"/>
    <property type="molecule type" value="Genomic_DNA"/>
</dbReference>
<comment type="caution">
    <text evidence="1">The sequence shown here is derived from an EMBL/GenBank/DDBJ whole genome shotgun (WGS) entry which is preliminary data.</text>
</comment>